<reference evidence="2 3" key="1">
    <citation type="submission" date="2020-06" db="EMBL/GenBank/DDBJ databases">
        <authorList>
            <consortium name="Wellcome Sanger Institute Data Sharing"/>
        </authorList>
    </citation>
    <scope>NUCLEOTIDE SEQUENCE [LARGE SCALE GENOMIC DNA]</scope>
</reference>
<protein>
    <submittedName>
        <fullName evidence="2">Uncharacterized protein</fullName>
    </submittedName>
</protein>
<keyword evidence="3" id="KW-1185">Reference proteome</keyword>
<proteinExistence type="predicted"/>
<sequence>LQTCGASLPWRPRSPRRAASFAAFLLLCFLPLRFWGGRWHSNLNKPVGVWRLPELKTHENKTRSSSCSEFTKMPATPNGRKLPAFMGRQDCIPVWSPAAGVHTVTPSLR</sequence>
<dbReference type="Proteomes" id="UP000694580">
    <property type="component" value="Chromosome 5"/>
</dbReference>
<keyword evidence="1" id="KW-0472">Membrane</keyword>
<name>A0AAY4C5G7_9TELE</name>
<dbReference type="AlphaFoldDB" id="A0AAY4C5G7"/>
<dbReference type="GeneTree" id="ENSGT01120000277764"/>
<reference evidence="2" key="3">
    <citation type="submission" date="2025-09" db="UniProtKB">
        <authorList>
            <consortium name="Ensembl"/>
        </authorList>
    </citation>
    <scope>IDENTIFICATION</scope>
</reference>
<keyword evidence="1" id="KW-1133">Transmembrane helix</keyword>
<evidence type="ECO:0000313" key="3">
    <source>
        <dbReference type="Proteomes" id="UP000694580"/>
    </source>
</evidence>
<keyword evidence="1" id="KW-0812">Transmembrane</keyword>
<accession>A0AAY4C5G7</accession>
<feature type="transmembrane region" description="Helical" evidence="1">
    <location>
        <begin position="18"/>
        <end position="36"/>
    </location>
</feature>
<reference evidence="2" key="2">
    <citation type="submission" date="2025-08" db="UniProtKB">
        <authorList>
            <consortium name="Ensembl"/>
        </authorList>
    </citation>
    <scope>IDENTIFICATION</scope>
</reference>
<dbReference type="Ensembl" id="ENSDCDT00010035069.1">
    <property type="protein sequence ID" value="ENSDCDP00010028318.1"/>
    <property type="gene ID" value="ENSDCDG00010017973.1"/>
</dbReference>
<organism evidence="2 3">
    <name type="scientific">Denticeps clupeoides</name>
    <name type="common">denticle herring</name>
    <dbReference type="NCBI Taxonomy" id="299321"/>
    <lineage>
        <taxon>Eukaryota</taxon>
        <taxon>Metazoa</taxon>
        <taxon>Chordata</taxon>
        <taxon>Craniata</taxon>
        <taxon>Vertebrata</taxon>
        <taxon>Euteleostomi</taxon>
        <taxon>Actinopterygii</taxon>
        <taxon>Neopterygii</taxon>
        <taxon>Teleostei</taxon>
        <taxon>Clupei</taxon>
        <taxon>Clupeiformes</taxon>
        <taxon>Denticipitoidei</taxon>
        <taxon>Denticipitidae</taxon>
        <taxon>Denticeps</taxon>
    </lineage>
</organism>
<evidence type="ECO:0000256" key="1">
    <source>
        <dbReference type="SAM" id="Phobius"/>
    </source>
</evidence>
<evidence type="ECO:0000313" key="2">
    <source>
        <dbReference type="Ensembl" id="ENSDCDP00010028318.1"/>
    </source>
</evidence>